<comment type="caution">
    <text evidence="1">The sequence shown here is derived from an EMBL/GenBank/DDBJ whole genome shotgun (WGS) entry which is preliminary data.</text>
</comment>
<keyword evidence="2" id="KW-1185">Reference proteome</keyword>
<organism evidence="1 2">
    <name type="scientific">Oceanobacillus sojae</name>
    <dbReference type="NCBI Taxonomy" id="582851"/>
    <lineage>
        <taxon>Bacteria</taxon>
        <taxon>Bacillati</taxon>
        <taxon>Bacillota</taxon>
        <taxon>Bacilli</taxon>
        <taxon>Bacillales</taxon>
        <taxon>Bacillaceae</taxon>
        <taxon>Oceanobacillus</taxon>
    </lineage>
</organism>
<sequence>MEYFLTKPGIEGESTRDLLFQYIFVDYSVHNLKQLIDMLAIVSEIVLKIIKVISCQLRKKLMTFIFYLTNLTEANRM</sequence>
<dbReference type="Proteomes" id="UP000321558">
    <property type="component" value="Unassembled WGS sequence"/>
</dbReference>
<gene>
    <name evidence="1" type="ORF">OSO01_17250</name>
</gene>
<dbReference type="STRING" id="582851.GCA_900162665_00856"/>
<evidence type="ECO:0000313" key="2">
    <source>
        <dbReference type="Proteomes" id="UP000321558"/>
    </source>
</evidence>
<proteinExistence type="predicted"/>
<accession>A0A511ZHS6</accession>
<name>A0A511ZHS6_9BACI</name>
<dbReference type="AlphaFoldDB" id="A0A511ZHS6"/>
<evidence type="ECO:0000313" key="1">
    <source>
        <dbReference type="EMBL" id="GEN86986.1"/>
    </source>
</evidence>
<protein>
    <submittedName>
        <fullName evidence="1">Uncharacterized protein</fullName>
    </submittedName>
</protein>
<dbReference type="EMBL" id="BJYM01000006">
    <property type="protein sequence ID" value="GEN86986.1"/>
    <property type="molecule type" value="Genomic_DNA"/>
</dbReference>
<reference evidence="1 2" key="1">
    <citation type="submission" date="2019-07" db="EMBL/GenBank/DDBJ databases">
        <title>Whole genome shotgun sequence of Oceanobacillus sojae NBRC 105379.</title>
        <authorList>
            <person name="Hosoyama A."/>
            <person name="Uohara A."/>
            <person name="Ohji S."/>
            <person name="Ichikawa N."/>
        </authorList>
    </citation>
    <scope>NUCLEOTIDE SEQUENCE [LARGE SCALE GENOMIC DNA]</scope>
    <source>
        <strain evidence="1 2">NBRC 105379</strain>
    </source>
</reference>